<feature type="compositionally biased region" description="Low complexity" evidence="1">
    <location>
        <begin position="403"/>
        <end position="417"/>
    </location>
</feature>
<protein>
    <recommendedName>
        <fullName evidence="4">F-box domain-containing protein</fullName>
    </recommendedName>
</protein>
<dbReference type="AlphaFoldDB" id="A0A1B9H1F5"/>
<reference evidence="3" key="2">
    <citation type="submission" date="2013-12" db="EMBL/GenBank/DDBJ databases">
        <title>Evolution of pathogenesis and genome organization in the Tremellales.</title>
        <authorList>
            <person name="Cuomo C."/>
            <person name="Litvintseva A."/>
            <person name="Heitman J."/>
            <person name="Chen Y."/>
            <person name="Sun S."/>
            <person name="Springer D."/>
            <person name="Dromer F."/>
            <person name="Young S."/>
            <person name="Zeng Q."/>
            <person name="Chapman S."/>
            <person name="Gujja S."/>
            <person name="Saif S."/>
            <person name="Birren B."/>
        </authorList>
    </citation>
    <scope>NUCLEOTIDE SEQUENCE [LARGE SCALE GENOMIC DNA]</scope>
    <source>
        <strain evidence="3">BCC8398</strain>
    </source>
</reference>
<evidence type="ECO:0000313" key="2">
    <source>
        <dbReference type="EMBL" id="OCF37099.1"/>
    </source>
</evidence>
<dbReference type="OrthoDB" id="2564702at2759"/>
<sequence>MVQPREYRFQRTPLPLPYDLLHIITQELLSSGSLASLSKLSTLSREYHAMITPLLYTHVHIKTDEQLQAFLHLPYEKERRSKGSRALSVLGVKRGRSGSIKGEKYRFKIDALTLVKTLTLDIYPSRASLKYASKLPEPLNASTLTFTPPALESLFNRLSRSNSPRILATIWAGHLPSLIKPQKAIVDYAGLDGHMEAAENGQGWIDTMGGMSVGLQAWKESLRVVEIRGKKWVGILPAPGTKVTMVHTQPIIEKEEGSSAEVGAAGETASLDDDVEAPSQTTQPDSNDPSPELIEAIASRTKLIAARTEALTLALRTCQALHDASHSPAPLRWSVQDLIPHPVAETTSREHLLNTWDTYGQSEREIEARIEMERKIEYERERRGALDKILQAMDQVAPQIGESPPLRSLSPPVSTASSPPPAHKAGKEASDEYKDHPIGTKADERLKLPFELIATVINLVHDRATLAALARVSRDVADLVIERLYNYVVLDNATALVLFYTQVPQEKTEMVRILEIRHGHASDPTWQLPSALPSPPAAILGGPADHRMLKLVTLVITSVETAAHHHEDIHVQPDESEAETAANHSDTLFRLWIPALAPVGGPKHVFAFRIPSAASRQANPGRVRPQKCDRALLRSLVAMFRSWIETEAVIFDEYCLDFSDHENLPLVDLHRCRKLASVTFNVHTPGIHCEGEFYLAMEAFFEQRDALQGAKANDTFCWLSNQQVRFPEHAVHSHSP</sequence>
<feature type="region of interest" description="Disordered" evidence="1">
    <location>
        <begin position="400"/>
        <end position="436"/>
    </location>
</feature>
<feature type="compositionally biased region" description="Polar residues" evidence="1">
    <location>
        <begin position="278"/>
        <end position="289"/>
    </location>
</feature>
<name>A0A1B9H1F5_9TREE</name>
<evidence type="ECO:0008006" key="4">
    <source>
        <dbReference type="Google" id="ProtNLM"/>
    </source>
</evidence>
<organism evidence="2 3">
    <name type="scientific">Kwoniella heveanensis BCC8398</name>
    <dbReference type="NCBI Taxonomy" id="1296120"/>
    <lineage>
        <taxon>Eukaryota</taxon>
        <taxon>Fungi</taxon>
        <taxon>Dikarya</taxon>
        <taxon>Basidiomycota</taxon>
        <taxon>Agaricomycotina</taxon>
        <taxon>Tremellomycetes</taxon>
        <taxon>Tremellales</taxon>
        <taxon>Cryptococcaceae</taxon>
        <taxon>Kwoniella</taxon>
    </lineage>
</organism>
<keyword evidence="3" id="KW-1185">Reference proteome</keyword>
<evidence type="ECO:0000256" key="1">
    <source>
        <dbReference type="SAM" id="MobiDB-lite"/>
    </source>
</evidence>
<gene>
    <name evidence="2" type="ORF">I316_01004</name>
</gene>
<feature type="compositionally biased region" description="Basic and acidic residues" evidence="1">
    <location>
        <begin position="425"/>
        <end position="436"/>
    </location>
</feature>
<evidence type="ECO:0000313" key="3">
    <source>
        <dbReference type="Proteomes" id="UP000092666"/>
    </source>
</evidence>
<feature type="region of interest" description="Disordered" evidence="1">
    <location>
        <begin position="253"/>
        <end position="291"/>
    </location>
</feature>
<proteinExistence type="predicted"/>
<reference evidence="2 3" key="1">
    <citation type="submission" date="2013-07" db="EMBL/GenBank/DDBJ databases">
        <title>The Genome Sequence of Cryptococcus heveanensis BCC8398.</title>
        <authorList>
            <consortium name="The Broad Institute Genome Sequencing Platform"/>
            <person name="Cuomo C."/>
            <person name="Litvintseva A."/>
            <person name="Chen Y."/>
            <person name="Heitman J."/>
            <person name="Sun S."/>
            <person name="Springer D."/>
            <person name="Dromer F."/>
            <person name="Young S.K."/>
            <person name="Zeng Q."/>
            <person name="Gargeya S."/>
            <person name="Fitzgerald M."/>
            <person name="Abouelleil A."/>
            <person name="Alvarado L."/>
            <person name="Berlin A.M."/>
            <person name="Chapman S.B."/>
            <person name="Dewar J."/>
            <person name="Goldberg J."/>
            <person name="Griggs A."/>
            <person name="Gujja S."/>
            <person name="Hansen M."/>
            <person name="Howarth C."/>
            <person name="Imamovic A."/>
            <person name="Larimer J."/>
            <person name="McCowan C."/>
            <person name="Murphy C."/>
            <person name="Pearson M."/>
            <person name="Priest M."/>
            <person name="Roberts A."/>
            <person name="Saif S."/>
            <person name="Shea T."/>
            <person name="Sykes S."/>
            <person name="Wortman J."/>
            <person name="Nusbaum C."/>
            <person name="Birren B."/>
        </authorList>
    </citation>
    <scope>NUCLEOTIDE SEQUENCE [LARGE SCALE GENOMIC DNA]</scope>
    <source>
        <strain evidence="2 3">BCC8398</strain>
    </source>
</reference>
<accession>A0A1B9H1F5</accession>
<dbReference type="Proteomes" id="UP000092666">
    <property type="component" value="Unassembled WGS sequence"/>
</dbReference>
<dbReference type="EMBL" id="KI669493">
    <property type="protein sequence ID" value="OCF37099.1"/>
    <property type="molecule type" value="Genomic_DNA"/>
</dbReference>